<dbReference type="SUPFAM" id="SSF56219">
    <property type="entry name" value="DNase I-like"/>
    <property type="match status" value="1"/>
</dbReference>
<keyword evidence="2" id="KW-0472">Membrane</keyword>
<feature type="compositionally biased region" description="Basic and acidic residues" evidence="1">
    <location>
        <begin position="269"/>
        <end position="278"/>
    </location>
</feature>
<reference evidence="4" key="1">
    <citation type="submission" date="2016-06" db="UniProtKB">
        <authorList>
            <consortium name="WormBaseParasite"/>
        </authorList>
    </citation>
    <scope>IDENTIFICATION</scope>
</reference>
<evidence type="ECO:0000313" key="4">
    <source>
        <dbReference type="WBParaSite" id="SSLN_0001045001-mRNA-1"/>
    </source>
</evidence>
<protein>
    <submittedName>
        <fullName evidence="4">Endo/exonuclease/phosphatase domain-containing protein</fullName>
    </submittedName>
</protein>
<feature type="region of interest" description="Disordered" evidence="1">
    <location>
        <begin position="79"/>
        <end position="103"/>
    </location>
</feature>
<feature type="compositionally biased region" description="Acidic residues" evidence="1">
    <location>
        <begin position="302"/>
        <end position="317"/>
    </location>
</feature>
<dbReference type="WBParaSite" id="SSLN_0001045001-mRNA-1">
    <property type="protein sequence ID" value="SSLN_0001045001-mRNA-1"/>
    <property type="gene ID" value="SSLN_0001045001"/>
</dbReference>
<evidence type="ECO:0000256" key="2">
    <source>
        <dbReference type="SAM" id="Phobius"/>
    </source>
</evidence>
<keyword evidence="2" id="KW-0812">Transmembrane</keyword>
<organism evidence="4">
    <name type="scientific">Schistocephalus solidus</name>
    <name type="common">Tapeworm</name>
    <dbReference type="NCBI Taxonomy" id="70667"/>
    <lineage>
        <taxon>Eukaryota</taxon>
        <taxon>Metazoa</taxon>
        <taxon>Spiralia</taxon>
        <taxon>Lophotrochozoa</taxon>
        <taxon>Platyhelminthes</taxon>
        <taxon>Cestoda</taxon>
        <taxon>Eucestoda</taxon>
        <taxon>Diphyllobothriidea</taxon>
        <taxon>Diphyllobothriidae</taxon>
        <taxon>Schistocephalus</taxon>
    </lineage>
</organism>
<dbReference type="GO" id="GO:0003824">
    <property type="term" value="F:catalytic activity"/>
    <property type="evidence" value="ECO:0007669"/>
    <property type="project" value="InterPro"/>
</dbReference>
<feature type="region of interest" description="Disordered" evidence="1">
    <location>
        <begin position="269"/>
        <end position="317"/>
    </location>
</feature>
<evidence type="ECO:0000259" key="3">
    <source>
        <dbReference type="Pfam" id="PF03372"/>
    </source>
</evidence>
<dbReference type="InterPro" id="IPR005135">
    <property type="entry name" value="Endo/exonuclease/phosphatase"/>
</dbReference>
<accession>A0A183T0S6</accession>
<dbReference type="InterPro" id="IPR036691">
    <property type="entry name" value="Endo/exonu/phosph_ase_sf"/>
</dbReference>
<feature type="transmembrane region" description="Helical" evidence="2">
    <location>
        <begin position="7"/>
        <end position="28"/>
    </location>
</feature>
<dbReference type="AlphaFoldDB" id="A0A183T0S6"/>
<name>A0A183T0S6_SCHSO</name>
<sequence>LLFLVPLLLFILILIIILLLLLFCFFFFFFFLILIISILSHLSIITFLIFAFNRKAIGQIQGHTEVELNEAAILANGDERVSRRGDGSSARKRTHHPSSVSSAETLSDKAAWVSPLTLAAWNVRSLLENPRSNRPERRVALVARELARYKVDIAALSETRFSEQGQLEEVDAKYTFFWSGRPRAGRRDAGVAFAIRNDIVGRLPCLPQSINDRLMSLHLPLWGDQFANIISAYAPPMTSSDTAKENSTRTCMPCWRLCRRFHLKTKGIRGDGHQRDEVNMFPPPESHVYKVAQSTNDKQEEEKEEEEEEEEDSLILS</sequence>
<feature type="transmembrane region" description="Helical" evidence="2">
    <location>
        <begin position="34"/>
        <end position="52"/>
    </location>
</feature>
<keyword evidence="2" id="KW-1133">Transmembrane helix</keyword>
<feature type="domain" description="Endonuclease/exonuclease/phosphatase" evidence="3">
    <location>
        <begin position="120"/>
        <end position="213"/>
    </location>
</feature>
<proteinExistence type="predicted"/>
<dbReference type="Gene3D" id="3.60.10.10">
    <property type="entry name" value="Endonuclease/exonuclease/phosphatase"/>
    <property type="match status" value="1"/>
</dbReference>
<evidence type="ECO:0000256" key="1">
    <source>
        <dbReference type="SAM" id="MobiDB-lite"/>
    </source>
</evidence>
<dbReference type="Pfam" id="PF03372">
    <property type="entry name" value="Exo_endo_phos"/>
    <property type="match status" value="1"/>
</dbReference>